<gene>
    <name evidence="2" type="ORF">SAMN05877753_104387</name>
</gene>
<keyword evidence="1" id="KW-0472">Membrane</keyword>
<dbReference type="OrthoDB" id="2928127at2"/>
<feature type="transmembrane region" description="Helical" evidence="1">
    <location>
        <begin position="63"/>
        <end position="81"/>
    </location>
</feature>
<dbReference type="AlphaFoldDB" id="A0A285CTI2"/>
<keyword evidence="3" id="KW-1185">Reference proteome</keyword>
<dbReference type="RefSeq" id="WP_097158763.1">
    <property type="nucleotide sequence ID" value="NZ_JBEPMQ010000006.1"/>
</dbReference>
<evidence type="ECO:0000313" key="3">
    <source>
        <dbReference type="Proteomes" id="UP000219546"/>
    </source>
</evidence>
<dbReference type="Proteomes" id="UP000219546">
    <property type="component" value="Unassembled WGS sequence"/>
</dbReference>
<evidence type="ECO:0000256" key="1">
    <source>
        <dbReference type="SAM" id="Phobius"/>
    </source>
</evidence>
<proteinExistence type="predicted"/>
<keyword evidence="1" id="KW-0812">Transmembrane</keyword>
<accession>A0A285CTI2</accession>
<name>A0A285CTI2_9BACI</name>
<feature type="transmembrane region" description="Helical" evidence="1">
    <location>
        <begin position="93"/>
        <end position="110"/>
    </location>
</feature>
<reference evidence="2 3" key="1">
    <citation type="submission" date="2017-08" db="EMBL/GenBank/DDBJ databases">
        <authorList>
            <person name="de Groot N.N."/>
        </authorList>
    </citation>
    <scope>NUCLEOTIDE SEQUENCE [LARGE SCALE GENOMIC DNA]</scope>
    <source>
        <strain evidence="2 3">JC228</strain>
    </source>
</reference>
<keyword evidence="1" id="KW-1133">Transmembrane helix</keyword>
<evidence type="ECO:0000313" key="2">
    <source>
        <dbReference type="EMBL" id="SNX70832.1"/>
    </source>
</evidence>
<sequence>MLFIGVIAFTVLSLTAFSIKDKHLHLFELLAIWFSATAVNAPIYSFFLENKHWITVPDNKELAIIRIIYTVLLFPLIITWILDKTLLVKHMTVRYLCYLGTLGFLFNRLYTPFTGYCTF</sequence>
<feature type="transmembrane region" description="Helical" evidence="1">
    <location>
        <begin position="26"/>
        <end position="47"/>
    </location>
</feature>
<dbReference type="EMBL" id="OAOP01000004">
    <property type="protein sequence ID" value="SNX70832.1"/>
    <property type="molecule type" value="Genomic_DNA"/>
</dbReference>
<organism evidence="2 3">
    <name type="scientific">Bacillus oleivorans</name>
    <dbReference type="NCBI Taxonomy" id="1448271"/>
    <lineage>
        <taxon>Bacteria</taxon>
        <taxon>Bacillati</taxon>
        <taxon>Bacillota</taxon>
        <taxon>Bacilli</taxon>
        <taxon>Bacillales</taxon>
        <taxon>Bacillaceae</taxon>
        <taxon>Bacillus</taxon>
    </lineage>
</organism>
<protein>
    <submittedName>
        <fullName evidence="2">Uncharacterized protein</fullName>
    </submittedName>
</protein>